<name>A0ABU8XRR7_9PROT</name>
<keyword evidence="8" id="KW-1185">Reference proteome</keyword>
<evidence type="ECO:0000256" key="1">
    <source>
        <dbReference type="ARBA" id="ARBA00023015"/>
    </source>
</evidence>
<keyword evidence="2 4" id="KW-0238">DNA-binding</keyword>
<dbReference type="RefSeq" id="WP_418159589.1">
    <property type="nucleotide sequence ID" value="NZ_JBBLZC010000010.1"/>
</dbReference>
<dbReference type="PANTHER" id="PTHR30055">
    <property type="entry name" value="HTH-TYPE TRANSCRIPTIONAL REGULATOR RUTR"/>
    <property type="match status" value="1"/>
</dbReference>
<evidence type="ECO:0000313" key="8">
    <source>
        <dbReference type="Proteomes" id="UP001375743"/>
    </source>
</evidence>
<feature type="region of interest" description="Disordered" evidence="5">
    <location>
        <begin position="207"/>
        <end position="226"/>
    </location>
</feature>
<accession>A0ABU8XRR7</accession>
<evidence type="ECO:0000259" key="6">
    <source>
        <dbReference type="PROSITE" id="PS50977"/>
    </source>
</evidence>
<gene>
    <name evidence="7" type="ORF">U1T56_11295</name>
</gene>
<dbReference type="Gene3D" id="1.10.357.10">
    <property type="entry name" value="Tetracycline Repressor, domain 2"/>
    <property type="match status" value="1"/>
</dbReference>
<evidence type="ECO:0000256" key="4">
    <source>
        <dbReference type="PROSITE-ProRule" id="PRU00335"/>
    </source>
</evidence>
<protein>
    <submittedName>
        <fullName evidence="7">Helix-turn-helix domain-containing protein</fullName>
    </submittedName>
</protein>
<evidence type="ECO:0000256" key="3">
    <source>
        <dbReference type="ARBA" id="ARBA00023163"/>
    </source>
</evidence>
<dbReference type="InterPro" id="IPR050109">
    <property type="entry name" value="HTH-type_TetR-like_transc_reg"/>
</dbReference>
<dbReference type="Proteomes" id="UP001375743">
    <property type="component" value="Unassembled WGS sequence"/>
</dbReference>
<feature type="DNA-binding region" description="H-T-H motif" evidence="4">
    <location>
        <begin position="45"/>
        <end position="64"/>
    </location>
</feature>
<evidence type="ECO:0000256" key="5">
    <source>
        <dbReference type="SAM" id="MobiDB-lite"/>
    </source>
</evidence>
<dbReference type="PANTHER" id="PTHR30055:SF234">
    <property type="entry name" value="HTH-TYPE TRANSCRIPTIONAL REGULATOR BETI"/>
    <property type="match status" value="1"/>
</dbReference>
<dbReference type="PROSITE" id="PS50977">
    <property type="entry name" value="HTH_TETR_2"/>
    <property type="match status" value="1"/>
</dbReference>
<comment type="caution">
    <text evidence="7">The sequence shown here is derived from an EMBL/GenBank/DDBJ whole genome shotgun (WGS) entry which is preliminary data.</text>
</comment>
<evidence type="ECO:0000313" key="7">
    <source>
        <dbReference type="EMBL" id="MEK0083739.1"/>
    </source>
</evidence>
<proteinExistence type="predicted"/>
<keyword evidence="3" id="KW-0804">Transcription</keyword>
<dbReference type="InterPro" id="IPR001647">
    <property type="entry name" value="HTH_TetR"/>
</dbReference>
<sequence>MSPRRAGQDRAPRAARPRAEPALSRHDWTLAARDAFVRGGVHAVKVDRLADRLGVTRGSFYHHFRNRADLLDALFELWRAQNVAPFEAIARADHLAGWGRLEKVVELWLEETLFDPALESAVRDWAREARRVADAIRAADAGRIELLWQAYREMGFPDDEAFVRARVTYFHQVGYYTLAIRESKAERRRLLPLYLEVLARRPDAAANEGGTRRLGRDDPSPCAIES</sequence>
<dbReference type="SUPFAM" id="SSF46689">
    <property type="entry name" value="Homeodomain-like"/>
    <property type="match status" value="1"/>
</dbReference>
<dbReference type="EMBL" id="JBBLZC010000010">
    <property type="protein sequence ID" value="MEK0083739.1"/>
    <property type="molecule type" value="Genomic_DNA"/>
</dbReference>
<dbReference type="Pfam" id="PF00440">
    <property type="entry name" value="TetR_N"/>
    <property type="match status" value="1"/>
</dbReference>
<organism evidence="7 8">
    <name type="scientific">Benzoatithermus flavus</name>
    <dbReference type="NCBI Taxonomy" id="3108223"/>
    <lineage>
        <taxon>Bacteria</taxon>
        <taxon>Pseudomonadati</taxon>
        <taxon>Pseudomonadota</taxon>
        <taxon>Alphaproteobacteria</taxon>
        <taxon>Geminicoccales</taxon>
        <taxon>Geminicoccaceae</taxon>
        <taxon>Benzoatithermus</taxon>
    </lineage>
</organism>
<dbReference type="InterPro" id="IPR009057">
    <property type="entry name" value="Homeodomain-like_sf"/>
</dbReference>
<feature type="compositionally biased region" description="Basic and acidic residues" evidence="5">
    <location>
        <begin position="210"/>
        <end position="219"/>
    </location>
</feature>
<evidence type="ECO:0000256" key="2">
    <source>
        <dbReference type="ARBA" id="ARBA00023125"/>
    </source>
</evidence>
<feature type="domain" description="HTH tetR-type" evidence="6">
    <location>
        <begin position="22"/>
        <end position="82"/>
    </location>
</feature>
<feature type="region of interest" description="Disordered" evidence="5">
    <location>
        <begin position="1"/>
        <end position="22"/>
    </location>
</feature>
<reference evidence="7 8" key="1">
    <citation type="submission" date="2024-01" db="EMBL/GenBank/DDBJ databases">
        <title>Multi-omics insights into the function and evolution of sodium benzoate biodegradation pathways in Benzoatithermus flavus gen. nov., sp. nov. from hot spring.</title>
        <authorList>
            <person name="Hu C.-J."/>
            <person name="Li W.-J."/>
        </authorList>
    </citation>
    <scope>NUCLEOTIDE SEQUENCE [LARGE SCALE GENOMIC DNA]</scope>
    <source>
        <strain evidence="7 8">SYSU G07066</strain>
    </source>
</reference>
<keyword evidence="1" id="KW-0805">Transcription regulation</keyword>